<dbReference type="AlphaFoldDB" id="A0A5Q3Q2Z7"/>
<dbReference type="EMBL" id="CP045929">
    <property type="protein sequence ID" value="QGK68968.1"/>
    <property type="molecule type" value="Genomic_DNA"/>
</dbReference>
<sequence>MSTMEPVLLRVPEVAQLLNIGRTRVYDLIRTGELVSVKVFGSRRVPRSALDAYVASLIEEVA</sequence>
<evidence type="ECO:0000259" key="1">
    <source>
        <dbReference type="Pfam" id="PF12728"/>
    </source>
</evidence>
<keyword evidence="3" id="KW-1185">Reference proteome</keyword>
<reference evidence="3" key="1">
    <citation type="submission" date="2019-11" db="EMBL/GenBank/DDBJ databases">
        <title>The complete genome sequence of Saccharopolyspora sp. E2A.</title>
        <authorList>
            <person name="Zhang G."/>
        </authorList>
    </citation>
    <scope>NUCLEOTIDE SEQUENCE [LARGE SCALE GENOMIC DNA]</scope>
    <source>
        <strain evidence="3">E2A</strain>
    </source>
</reference>
<gene>
    <name evidence="2" type="ORF">GIY23_04935</name>
</gene>
<dbReference type="RefSeq" id="WP_154075571.1">
    <property type="nucleotide sequence ID" value="NZ_CP045929.1"/>
</dbReference>
<dbReference type="InterPro" id="IPR010093">
    <property type="entry name" value="SinI_DNA-bd"/>
</dbReference>
<dbReference type="Proteomes" id="UP000371041">
    <property type="component" value="Chromosome"/>
</dbReference>
<name>A0A5Q3Q2Z7_9PSEU</name>
<dbReference type="GO" id="GO:0003677">
    <property type="term" value="F:DNA binding"/>
    <property type="evidence" value="ECO:0007669"/>
    <property type="project" value="InterPro"/>
</dbReference>
<dbReference type="InterPro" id="IPR041657">
    <property type="entry name" value="HTH_17"/>
</dbReference>
<feature type="domain" description="Helix-turn-helix" evidence="1">
    <location>
        <begin position="8"/>
        <end position="56"/>
    </location>
</feature>
<dbReference type="NCBIfam" id="TIGR01764">
    <property type="entry name" value="excise"/>
    <property type="match status" value="1"/>
</dbReference>
<proteinExistence type="predicted"/>
<protein>
    <submittedName>
        <fullName evidence="2">Helix-turn-helix domain-containing protein</fullName>
    </submittedName>
</protein>
<dbReference type="Pfam" id="PF12728">
    <property type="entry name" value="HTH_17"/>
    <property type="match status" value="1"/>
</dbReference>
<dbReference type="KEGG" id="sace:GIY23_04935"/>
<accession>A0A5Q3Q2Z7</accession>
<organism evidence="2 3">
    <name type="scientific">Allosaccharopolyspora coralli</name>
    <dbReference type="NCBI Taxonomy" id="2665642"/>
    <lineage>
        <taxon>Bacteria</taxon>
        <taxon>Bacillati</taxon>
        <taxon>Actinomycetota</taxon>
        <taxon>Actinomycetes</taxon>
        <taxon>Pseudonocardiales</taxon>
        <taxon>Pseudonocardiaceae</taxon>
        <taxon>Allosaccharopolyspora</taxon>
    </lineage>
</organism>
<evidence type="ECO:0000313" key="2">
    <source>
        <dbReference type="EMBL" id="QGK68968.1"/>
    </source>
</evidence>
<evidence type="ECO:0000313" key="3">
    <source>
        <dbReference type="Proteomes" id="UP000371041"/>
    </source>
</evidence>